<evidence type="ECO:0000313" key="2">
    <source>
        <dbReference type="EMBL" id="MFC5996651.1"/>
    </source>
</evidence>
<evidence type="ECO:0000313" key="3">
    <source>
        <dbReference type="Proteomes" id="UP001596302"/>
    </source>
</evidence>
<dbReference type="RefSeq" id="WP_379587430.1">
    <property type="nucleotide sequence ID" value="NZ_JBHSQW010000044.1"/>
</dbReference>
<name>A0ABW1J8C2_9PSEU</name>
<sequence>MTGSTVLVAAHAASALVCLLLGGYQLLRRVKGDRTHRLAGWMWVMGMLFVATSSFAIRDLREGRLSLLHALSVVTLVSLVAGIVAARRGDLRGHRAAMLGSWLGLIGAFLAAVAVPGRLIPTFVVTEPLGALAAGATIVALTVALILLARWADRRSPARPATGSLVGPANAASRVSARGGRGVAR</sequence>
<accession>A0ABW1J8C2</accession>
<organism evidence="2 3">
    <name type="scientific">Pseudonocardia hispaniensis</name>
    <dbReference type="NCBI Taxonomy" id="904933"/>
    <lineage>
        <taxon>Bacteria</taxon>
        <taxon>Bacillati</taxon>
        <taxon>Actinomycetota</taxon>
        <taxon>Actinomycetes</taxon>
        <taxon>Pseudonocardiales</taxon>
        <taxon>Pseudonocardiaceae</taxon>
        <taxon>Pseudonocardia</taxon>
    </lineage>
</organism>
<proteinExistence type="predicted"/>
<feature type="transmembrane region" description="Helical" evidence="1">
    <location>
        <begin position="63"/>
        <end position="84"/>
    </location>
</feature>
<feature type="transmembrane region" description="Helical" evidence="1">
    <location>
        <begin position="129"/>
        <end position="149"/>
    </location>
</feature>
<keyword evidence="3" id="KW-1185">Reference proteome</keyword>
<dbReference type="Pfam" id="PF10067">
    <property type="entry name" value="DUF2306"/>
    <property type="match status" value="1"/>
</dbReference>
<evidence type="ECO:0000256" key="1">
    <source>
        <dbReference type="SAM" id="Phobius"/>
    </source>
</evidence>
<dbReference type="Proteomes" id="UP001596302">
    <property type="component" value="Unassembled WGS sequence"/>
</dbReference>
<feature type="transmembrane region" description="Helical" evidence="1">
    <location>
        <begin position="96"/>
        <end position="117"/>
    </location>
</feature>
<feature type="transmembrane region" description="Helical" evidence="1">
    <location>
        <begin position="38"/>
        <end position="57"/>
    </location>
</feature>
<keyword evidence="1" id="KW-0812">Transmembrane</keyword>
<dbReference type="EMBL" id="JBHSQW010000044">
    <property type="protein sequence ID" value="MFC5996651.1"/>
    <property type="molecule type" value="Genomic_DNA"/>
</dbReference>
<gene>
    <name evidence="2" type="ORF">ACFQE5_20800</name>
</gene>
<dbReference type="InterPro" id="IPR018750">
    <property type="entry name" value="DUF2306_membrane"/>
</dbReference>
<keyword evidence="1" id="KW-0472">Membrane</keyword>
<protein>
    <submittedName>
        <fullName evidence="2">DUF2306 domain-containing protein</fullName>
    </submittedName>
</protein>
<reference evidence="3" key="1">
    <citation type="journal article" date="2019" name="Int. J. Syst. Evol. Microbiol.">
        <title>The Global Catalogue of Microorganisms (GCM) 10K type strain sequencing project: providing services to taxonomists for standard genome sequencing and annotation.</title>
        <authorList>
            <consortium name="The Broad Institute Genomics Platform"/>
            <consortium name="The Broad Institute Genome Sequencing Center for Infectious Disease"/>
            <person name="Wu L."/>
            <person name="Ma J."/>
        </authorList>
    </citation>
    <scope>NUCLEOTIDE SEQUENCE [LARGE SCALE GENOMIC DNA]</scope>
    <source>
        <strain evidence="3">CCM 8391</strain>
    </source>
</reference>
<comment type="caution">
    <text evidence="2">The sequence shown here is derived from an EMBL/GenBank/DDBJ whole genome shotgun (WGS) entry which is preliminary data.</text>
</comment>
<feature type="transmembrane region" description="Helical" evidence="1">
    <location>
        <begin position="6"/>
        <end position="26"/>
    </location>
</feature>
<keyword evidence="1" id="KW-1133">Transmembrane helix</keyword>